<dbReference type="InterPro" id="IPR018211">
    <property type="entry name" value="ADH_Fe_CS"/>
</dbReference>
<evidence type="ECO:0000259" key="4">
    <source>
        <dbReference type="Pfam" id="PF00465"/>
    </source>
</evidence>
<evidence type="ECO:0000256" key="1">
    <source>
        <dbReference type="ARBA" id="ARBA00007358"/>
    </source>
</evidence>
<proteinExistence type="inferred from homology"/>
<keyword evidence="2" id="KW-0479">Metal-binding</keyword>
<comment type="caution">
    <text evidence="5">The sequence shown here is derived from an EMBL/GenBank/DDBJ whole genome shotgun (WGS) entry which is preliminary data.</text>
</comment>
<dbReference type="Pfam" id="PF00465">
    <property type="entry name" value="Fe-ADH"/>
    <property type="match status" value="1"/>
</dbReference>
<dbReference type="PANTHER" id="PTHR43616">
    <property type="entry name" value="GLYCEROL DEHYDROGENASE"/>
    <property type="match status" value="1"/>
</dbReference>
<name>A0ABW3ECI5_9LACO</name>
<evidence type="ECO:0000313" key="6">
    <source>
        <dbReference type="Proteomes" id="UP001597104"/>
    </source>
</evidence>
<protein>
    <submittedName>
        <fullName evidence="5">Iron-containing alcohol dehydrogenase family protein</fullName>
    </submittedName>
</protein>
<dbReference type="Gene3D" id="3.40.50.1970">
    <property type="match status" value="1"/>
</dbReference>
<evidence type="ECO:0000313" key="5">
    <source>
        <dbReference type="EMBL" id="MFD0897077.1"/>
    </source>
</evidence>
<evidence type="ECO:0000256" key="2">
    <source>
        <dbReference type="ARBA" id="ARBA00022723"/>
    </source>
</evidence>
<dbReference type="PROSITE" id="PS00913">
    <property type="entry name" value="ADH_IRON_1"/>
    <property type="match status" value="1"/>
</dbReference>
<dbReference type="EMBL" id="JBHTIO010000025">
    <property type="protein sequence ID" value="MFD0897077.1"/>
    <property type="molecule type" value="Genomic_DNA"/>
</dbReference>
<dbReference type="SUPFAM" id="SSF56796">
    <property type="entry name" value="Dehydroquinate synthase-like"/>
    <property type="match status" value="1"/>
</dbReference>
<dbReference type="Gene3D" id="1.20.1090.10">
    <property type="entry name" value="Dehydroquinate synthase-like - alpha domain"/>
    <property type="match status" value="1"/>
</dbReference>
<keyword evidence="3" id="KW-0560">Oxidoreductase</keyword>
<gene>
    <name evidence="5" type="ORF">ACFQZ7_04920</name>
</gene>
<dbReference type="PIRSF" id="PIRSF000112">
    <property type="entry name" value="Glycerol_dehydrogenase"/>
    <property type="match status" value="1"/>
</dbReference>
<dbReference type="CDD" id="cd08172">
    <property type="entry name" value="GlyDH-like"/>
    <property type="match status" value="1"/>
</dbReference>
<dbReference type="Proteomes" id="UP001597104">
    <property type="component" value="Unassembled WGS sequence"/>
</dbReference>
<organism evidence="5 6">
    <name type="scientific">Loigolactobacillus binensis</name>
    <dbReference type="NCBI Taxonomy" id="2559922"/>
    <lineage>
        <taxon>Bacteria</taxon>
        <taxon>Bacillati</taxon>
        <taxon>Bacillota</taxon>
        <taxon>Bacilli</taxon>
        <taxon>Lactobacillales</taxon>
        <taxon>Lactobacillaceae</taxon>
        <taxon>Loigolactobacillus</taxon>
    </lineage>
</organism>
<keyword evidence="6" id="KW-1185">Reference proteome</keyword>
<sequence>MFEENLIIQTPNVYIDEPGIIKQVPLILNKYGYIQAAILTDNNVLSAVSDYVPDHFFEEYPTWLFQGNCTFHEIERLTDAITGSDALVALGGGQLLDTAKCVADNLHIALINVPTLPSNCACITTKSIVYSEQHEMIANVRHKQSVQMVLVDPRIQLEAPYEYILSGIGDTLAKWYEIRRRLTTEKNNSVISNLARHFIETCRDEMLKVTGIKNLTDQELRNLIDTIFLVAASVDGWAGLDGRSVAAHNFYNAYIKVYSQHTRTHGEIVAVGILVQLAIENEWQDLQKLTPYYKQIGLPLTVDELGLSDNIADLTQIALEMAKKDNIRMQSIFPDITTDVILKALKFVETLNVKN</sequence>
<dbReference type="PANTHER" id="PTHR43616:SF3">
    <property type="entry name" value="HYDROXYCARBOXYLATE DEHYDROGENASE A"/>
    <property type="match status" value="1"/>
</dbReference>
<dbReference type="InterPro" id="IPR001670">
    <property type="entry name" value="ADH_Fe/GldA"/>
</dbReference>
<comment type="similarity">
    <text evidence="1">Belongs to the iron-containing alcohol dehydrogenase family.</text>
</comment>
<evidence type="ECO:0000256" key="3">
    <source>
        <dbReference type="ARBA" id="ARBA00023002"/>
    </source>
</evidence>
<reference evidence="6" key="1">
    <citation type="journal article" date="2019" name="Int. J. Syst. Evol. Microbiol.">
        <title>The Global Catalogue of Microorganisms (GCM) 10K type strain sequencing project: providing services to taxonomists for standard genome sequencing and annotation.</title>
        <authorList>
            <consortium name="The Broad Institute Genomics Platform"/>
            <consortium name="The Broad Institute Genome Sequencing Center for Infectious Disease"/>
            <person name="Wu L."/>
            <person name="Ma J."/>
        </authorList>
    </citation>
    <scope>NUCLEOTIDE SEQUENCE [LARGE SCALE GENOMIC DNA]</scope>
    <source>
        <strain evidence="6">CCM 8925</strain>
    </source>
</reference>
<dbReference type="RefSeq" id="WP_137638835.1">
    <property type="nucleotide sequence ID" value="NZ_BJDN01000044.1"/>
</dbReference>
<feature type="domain" description="Alcohol dehydrogenase iron-type/glycerol dehydrogenase GldA" evidence="4">
    <location>
        <begin position="11"/>
        <end position="153"/>
    </location>
</feature>
<dbReference type="InterPro" id="IPR016205">
    <property type="entry name" value="Glycerol_DH"/>
</dbReference>
<accession>A0ABW3ECI5</accession>